<dbReference type="EMBL" id="MFTY01000025">
    <property type="protein sequence ID" value="OGI70888.1"/>
    <property type="molecule type" value="Genomic_DNA"/>
</dbReference>
<dbReference type="NCBIfam" id="TIGR00318">
    <property type="entry name" value="cyaB"/>
    <property type="match status" value="1"/>
</dbReference>
<sequence>MNVEVEIKVRINNFEEIKKKVSSIGKLIKSIKQVDDYYIPYHRNFFTHKPQPVEHLRIRTNPDKTIFEYTRTVNMKSDGDYDFAEEYETEIQNVEEFRKTLNFLDFKKVVTIEKQREYWMCGKIEVALDYIKDLGYFVEAEAKGDFKDSAEAKEACIKFLENLGIQDVKNKEIKMGYPQIYWEANKS</sequence>
<organism evidence="2 3">
    <name type="scientific">Candidatus Nomurabacteria bacterium RIFCSPHIGHO2_02_FULL_35_13</name>
    <dbReference type="NCBI Taxonomy" id="1801748"/>
    <lineage>
        <taxon>Bacteria</taxon>
        <taxon>Candidatus Nomuraibacteriota</taxon>
    </lineage>
</organism>
<gene>
    <name evidence="2" type="ORF">A3B84_01315</name>
</gene>
<evidence type="ECO:0000259" key="1">
    <source>
        <dbReference type="PROSITE" id="PS51707"/>
    </source>
</evidence>
<accession>A0A1F6VMN6</accession>
<dbReference type="PROSITE" id="PS51707">
    <property type="entry name" value="CYTH"/>
    <property type="match status" value="1"/>
</dbReference>
<dbReference type="AlphaFoldDB" id="A0A1F6VMN6"/>
<dbReference type="InterPro" id="IPR023577">
    <property type="entry name" value="CYTH_domain"/>
</dbReference>
<dbReference type="Gene3D" id="2.40.320.10">
    <property type="entry name" value="Hypothetical Protein Pfu-838710-001"/>
    <property type="match status" value="1"/>
</dbReference>
<feature type="domain" description="CYTH" evidence="1">
    <location>
        <begin position="2"/>
        <end position="183"/>
    </location>
</feature>
<dbReference type="CDD" id="cd07890">
    <property type="entry name" value="CYTH-like_AC_IV-like"/>
    <property type="match status" value="1"/>
</dbReference>
<evidence type="ECO:0000313" key="2">
    <source>
        <dbReference type="EMBL" id="OGI70888.1"/>
    </source>
</evidence>
<dbReference type="PANTHER" id="PTHR21028:SF2">
    <property type="entry name" value="CYTH DOMAIN-CONTAINING PROTEIN"/>
    <property type="match status" value="1"/>
</dbReference>
<dbReference type="SUPFAM" id="SSF55154">
    <property type="entry name" value="CYTH-like phosphatases"/>
    <property type="match status" value="1"/>
</dbReference>
<reference evidence="2 3" key="1">
    <citation type="journal article" date="2016" name="Nat. Commun.">
        <title>Thousands of microbial genomes shed light on interconnected biogeochemical processes in an aquifer system.</title>
        <authorList>
            <person name="Anantharaman K."/>
            <person name="Brown C.T."/>
            <person name="Hug L.A."/>
            <person name="Sharon I."/>
            <person name="Castelle C.J."/>
            <person name="Probst A.J."/>
            <person name="Thomas B.C."/>
            <person name="Singh A."/>
            <person name="Wilkins M.J."/>
            <person name="Karaoz U."/>
            <person name="Brodie E.L."/>
            <person name="Williams K.H."/>
            <person name="Hubbard S.S."/>
            <person name="Banfield J.F."/>
        </authorList>
    </citation>
    <scope>NUCLEOTIDE SEQUENCE [LARGE SCALE GENOMIC DNA]</scope>
</reference>
<protein>
    <recommendedName>
        <fullName evidence="1">CYTH domain-containing protein</fullName>
    </recommendedName>
</protein>
<dbReference type="InterPro" id="IPR008173">
    <property type="entry name" value="Adenylyl_cyclase_CyaB"/>
</dbReference>
<dbReference type="PANTHER" id="PTHR21028">
    <property type="entry name" value="SI:CH211-156B7.4"/>
    <property type="match status" value="1"/>
</dbReference>
<dbReference type="Pfam" id="PF01928">
    <property type="entry name" value="CYTH"/>
    <property type="match status" value="1"/>
</dbReference>
<dbReference type="Proteomes" id="UP000177112">
    <property type="component" value="Unassembled WGS sequence"/>
</dbReference>
<name>A0A1F6VMN6_9BACT</name>
<dbReference type="InterPro" id="IPR033469">
    <property type="entry name" value="CYTH-like_dom_sf"/>
</dbReference>
<dbReference type="STRING" id="1801748.A3B84_01315"/>
<comment type="caution">
    <text evidence="2">The sequence shown here is derived from an EMBL/GenBank/DDBJ whole genome shotgun (WGS) entry which is preliminary data.</text>
</comment>
<proteinExistence type="predicted"/>
<evidence type="ECO:0000313" key="3">
    <source>
        <dbReference type="Proteomes" id="UP000177112"/>
    </source>
</evidence>